<dbReference type="Proteomes" id="UP000315689">
    <property type="component" value="Unassembled WGS sequence"/>
</dbReference>
<name>A0A554LKD0_9BACT</name>
<keyword evidence="9" id="KW-0131">Cell cycle</keyword>
<evidence type="ECO:0000256" key="9">
    <source>
        <dbReference type="ARBA" id="ARBA00023306"/>
    </source>
</evidence>
<dbReference type="Gene3D" id="3.30.70.3040">
    <property type="match status" value="1"/>
</dbReference>
<reference evidence="13 14" key="1">
    <citation type="submission" date="2017-07" db="EMBL/GenBank/DDBJ databases">
        <title>Mechanisms for carbon and nitrogen cycling indicate functional differentiation within the Candidate Phyla Radiation.</title>
        <authorList>
            <person name="Danczak R.E."/>
            <person name="Johnston M.D."/>
            <person name="Kenah C."/>
            <person name="Slattery M."/>
            <person name="Wrighton K.C."/>
            <person name="Wilkins M.J."/>
        </authorList>
    </citation>
    <scope>NUCLEOTIDE SEQUENCE [LARGE SCALE GENOMIC DNA]</scope>
    <source>
        <strain evidence="13">Licking1014_7</strain>
    </source>
</reference>
<comment type="similarity">
    <text evidence="2">Belongs to the ABC-4 integral membrane protein family. FtsX subfamily.</text>
</comment>
<dbReference type="GO" id="GO:0051301">
    <property type="term" value="P:cell division"/>
    <property type="evidence" value="ECO:0007669"/>
    <property type="project" value="UniProtKB-KW"/>
</dbReference>
<feature type="domain" description="FtsX extracellular" evidence="12">
    <location>
        <begin position="19"/>
        <end position="103"/>
    </location>
</feature>
<dbReference type="PANTHER" id="PTHR47755:SF1">
    <property type="entry name" value="CELL DIVISION PROTEIN FTSX"/>
    <property type="match status" value="1"/>
</dbReference>
<evidence type="ECO:0000256" key="1">
    <source>
        <dbReference type="ARBA" id="ARBA00004651"/>
    </source>
</evidence>
<dbReference type="InterPro" id="IPR003838">
    <property type="entry name" value="ABC3_permease_C"/>
</dbReference>
<gene>
    <name evidence="13" type="ORF">CEN89_118</name>
</gene>
<sequence length="261" mass="29772">MIINYAVKTTANAVQEKIDMKAYFLDNVPEEDIRDLEFKIKSKFDVASVSYISKQDALDRWQTRSINQRTKDLITQENNPLPRTLEIRSADPKVLNEITQIMQSKTYQGKIYRISYPENQTIIEKMSKIANFVELSGLILGIIFAAVSAIVIFNTIRLTIFSRKEEIEIMELVGASGSFVRLPFIVEALLYGILAVFLTIIITFSGLKLVQSAAILNLDFVWLDIKSQIYSNFWQIILAQIFIGIVISIASSWLSVKKYLK</sequence>
<dbReference type="GO" id="GO:0005886">
    <property type="term" value="C:plasma membrane"/>
    <property type="evidence" value="ECO:0007669"/>
    <property type="project" value="UniProtKB-SubCell"/>
</dbReference>
<dbReference type="EMBL" id="VMGK01000003">
    <property type="protein sequence ID" value="TSC93335.1"/>
    <property type="molecule type" value="Genomic_DNA"/>
</dbReference>
<evidence type="ECO:0000256" key="8">
    <source>
        <dbReference type="ARBA" id="ARBA00023136"/>
    </source>
</evidence>
<comment type="caution">
    <text evidence="13">The sequence shown here is derived from an EMBL/GenBank/DDBJ whole genome shotgun (WGS) entry which is preliminary data.</text>
</comment>
<keyword evidence="4" id="KW-1003">Cell membrane</keyword>
<evidence type="ECO:0000313" key="13">
    <source>
        <dbReference type="EMBL" id="TSC93335.1"/>
    </source>
</evidence>
<dbReference type="Pfam" id="PF18075">
    <property type="entry name" value="FtsX_ECD"/>
    <property type="match status" value="1"/>
</dbReference>
<keyword evidence="7 10" id="KW-1133">Transmembrane helix</keyword>
<keyword evidence="5 13" id="KW-0132">Cell division</keyword>
<feature type="transmembrane region" description="Helical" evidence="10">
    <location>
        <begin position="188"/>
        <end position="213"/>
    </location>
</feature>
<dbReference type="PIRSF" id="PIRSF003097">
    <property type="entry name" value="FtsX"/>
    <property type="match status" value="1"/>
</dbReference>
<evidence type="ECO:0000256" key="6">
    <source>
        <dbReference type="ARBA" id="ARBA00022692"/>
    </source>
</evidence>
<evidence type="ECO:0000256" key="7">
    <source>
        <dbReference type="ARBA" id="ARBA00022989"/>
    </source>
</evidence>
<proteinExistence type="inferred from homology"/>
<comment type="subcellular location">
    <subcellularLocation>
        <location evidence="1">Cell membrane</location>
        <topology evidence="1">Multi-pass membrane protein</topology>
    </subcellularLocation>
</comment>
<feature type="transmembrane region" description="Helical" evidence="10">
    <location>
        <begin position="233"/>
        <end position="256"/>
    </location>
</feature>
<organism evidence="13 14">
    <name type="scientific">Candidatus Berkelbacteria bacterium Licking1014_7</name>
    <dbReference type="NCBI Taxonomy" id="2017147"/>
    <lineage>
        <taxon>Bacteria</taxon>
        <taxon>Candidatus Berkelbacteria</taxon>
    </lineage>
</organism>
<dbReference type="AlphaFoldDB" id="A0A554LKD0"/>
<evidence type="ECO:0000256" key="5">
    <source>
        <dbReference type="ARBA" id="ARBA00022618"/>
    </source>
</evidence>
<protein>
    <recommendedName>
        <fullName evidence="3">Cell division protein FtsX</fullName>
    </recommendedName>
</protein>
<feature type="domain" description="ABC3 transporter permease C-terminal" evidence="11">
    <location>
        <begin position="139"/>
        <end position="261"/>
    </location>
</feature>
<evidence type="ECO:0000256" key="4">
    <source>
        <dbReference type="ARBA" id="ARBA00022475"/>
    </source>
</evidence>
<dbReference type="PANTHER" id="PTHR47755">
    <property type="entry name" value="CELL DIVISION PROTEIN FTSX"/>
    <property type="match status" value="1"/>
</dbReference>
<dbReference type="Pfam" id="PF02687">
    <property type="entry name" value="FtsX"/>
    <property type="match status" value="1"/>
</dbReference>
<evidence type="ECO:0000256" key="3">
    <source>
        <dbReference type="ARBA" id="ARBA00021907"/>
    </source>
</evidence>
<evidence type="ECO:0000259" key="12">
    <source>
        <dbReference type="Pfam" id="PF18075"/>
    </source>
</evidence>
<keyword evidence="8 10" id="KW-0472">Membrane</keyword>
<feature type="transmembrane region" description="Helical" evidence="10">
    <location>
        <begin position="135"/>
        <end position="156"/>
    </location>
</feature>
<evidence type="ECO:0000259" key="11">
    <source>
        <dbReference type="Pfam" id="PF02687"/>
    </source>
</evidence>
<accession>A0A554LKD0</accession>
<evidence type="ECO:0000313" key="14">
    <source>
        <dbReference type="Proteomes" id="UP000315689"/>
    </source>
</evidence>
<evidence type="ECO:0000256" key="2">
    <source>
        <dbReference type="ARBA" id="ARBA00007379"/>
    </source>
</evidence>
<dbReference type="InterPro" id="IPR040690">
    <property type="entry name" value="FtsX_ECD"/>
</dbReference>
<dbReference type="InterPro" id="IPR004513">
    <property type="entry name" value="FtsX"/>
</dbReference>
<evidence type="ECO:0000256" key="10">
    <source>
        <dbReference type="SAM" id="Phobius"/>
    </source>
</evidence>
<keyword evidence="6 10" id="KW-0812">Transmembrane</keyword>